<feature type="region of interest" description="Disordered" evidence="1">
    <location>
        <begin position="1251"/>
        <end position="1275"/>
    </location>
</feature>
<organism evidence="2 3">
    <name type="scientific">Candidatus Uhrbacteria bacterium RIFCSPLOWO2_01_FULL_47_24</name>
    <dbReference type="NCBI Taxonomy" id="1802401"/>
    <lineage>
        <taxon>Bacteria</taxon>
        <taxon>Candidatus Uhriibacteriota</taxon>
    </lineage>
</organism>
<dbReference type="Proteomes" id="UP000176897">
    <property type="component" value="Unassembled WGS sequence"/>
</dbReference>
<evidence type="ECO:0000313" key="2">
    <source>
        <dbReference type="EMBL" id="OGL81689.1"/>
    </source>
</evidence>
<evidence type="ECO:0000313" key="3">
    <source>
        <dbReference type="Proteomes" id="UP000176897"/>
    </source>
</evidence>
<protein>
    <submittedName>
        <fullName evidence="2">Uncharacterized protein</fullName>
    </submittedName>
</protein>
<dbReference type="Gene3D" id="2.60.120.260">
    <property type="entry name" value="Galactose-binding domain-like"/>
    <property type="match status" value="1"/>
</dbReference>
<name>A0A1F7UTW0_9BACT</name>
<sequence>MLSRFARRITISALLVCFSFVFVVATVFAPRPVFAIPTEEAPVSPVAIYATQEIKENIEFGVWDALWASALMGLVNTVTLMGQQLAYDLAVGLASGCKGENACFEREDWGTYLTSVAYDGAGEFIGTLAENPIWGDLGFSLCGPALPNIALSIALGLAERFQRPKPKCDFVQTLGNWQNFSRQLTSSEELLKHASLSFDSDNTDLGQAFKANEEFRIVIKRKKEEAANKRKESEGILPQSGIISGNITTPSTAIKSKFDELAKEKGGNNITTGDITSGLIGSRSGAVWSAVGTTILSTFTNTLISRVLKSIMAGLVSDEPTTFPNLASEVGGPSPSAGVAVAPGLSPVVASLLTPQIRVSNGGFDYVTELGSCPTGINEQKFATQFQCTIDTKFMAAIQQALAGTPLTVSEAVQKGYLERNRPFGYISPANEGTPNEGDYLTAYPNSSLKKLRLLRIIPLGWEFAAQRILQDASTASTVSTATFGDVLDGYTKEGDSPGCQGKTADPAEDRFCGLVDPNWVLDAPPATCGAIVSGASLDGLQSGRQDTCADLKHCVAEDNQGGCQAWGYCTRERNTWRFDADTCDKQYASCDTFTPKEGSVVSILENTVDFGSCNAENAGCTALLTAQTPAGTWDPNSSRLYLDRDAPKCDATNEGCTEFISSPAPNLIKNPGFEKDDVAPTGAPDDWLDVVAAGQWSSDGAQSFEGRGAIKLSSGAVHQANIPIQGGLTYAISLSAKGGSDITERAHALVRLSTESSSLIDLSSADTTCTLTTPGNDALLEFAPSTEAGNTTSYVRRSCRFTAPQNAVKAQVFLLRSGSSTILIDIYADAVQLEAGAQATNYREGYGTTTEIKKSYYRIPPDYLGCTGEANQNSLCEGYTRYCRGEEVGCELYTPSGLSPAAGLSPISAIATALDKCPGECVGYDTYLKLPSKFEPAFTRVALQTKLSTADLDRLWPTTPPTPQEDLYPIIPQKSTVCNAENDGCEEFTNLRTEQRQYYSDLRACQVPAPDSQTYFTWEGSDTTGYQLKTWSFKRSNRSYSAGNDLIKTFTAGPAIPPCTNYSVTPPTTTGGIVTVNCEDNTATDAGTNQAICDPAPDSDLTPEERTDCRAFYDANGNIFNRFLSRTIISTDECQSFRWTGLPRLPEIAPKTGETPDALRLRLEETACLASHGSWDGILKQCLYLGAPSLSKGCSAALNGCRGFKGNTGSNIAQVFSEDFESITTPLSTIGWPSLYGEYSSEALTVQGHSLKNGSVPNDGGTDRRLNNPTGASPLLTPGGNYFVSFNAKGTAGSKLRALLKNHGGTGAPEDIFGGALGAVALTPDWQRFELGPLALSTVAQADILPCPSTGAVTVTASTPCSIGGEVRCTIPQGTSTCNYLNDPKLLFRNVSGSTATFYLDDVILREVRDTVYLVKNSSRIPASCDTLSSEAGGGYLRGAMLGCREYKDRAGTPPQYLKSFSSLCRKEAVGCTDLIDTRGLDSQYSQQFNTTNSGICRGAPGDCFVNSINVCDIGTDETYCSYNLNLTVDDWTVPNDLHRFVVIDKASAKACNEKQKGCTAFAAESAPDITLRRINNPNKYNETLCTFEAGGCEAWTRSDNSPAYFKNPGASGCEWKTNVAIGAGTYLGWFRAQKQPVVDGATDTDPATLAVIYFNTKEECQGFGAWNFVTGTCVDPGGNTLDPGECGGVDCNVETCTKGAGGKWKQLTPTTGQCEAETPCYGAVTVEDLEGAPGGDVRPRVKVDVINTYLIGGTTFGLWQNADPSYGGKAGACPAPQATCTALTDPTDVDVNGVGKTYYLKDNTRLIDARSACKGQVSRAQGCVLFDNKENPSKLWSAEQTYFLSDAQRGALVNTVSSQETICVGGTQHGKVCVASGAGVGQVLSSACTGGGGICRAGAANNTNTVLKVQRDRVCAEWFQCASARFTYDDQLGRFKTVCDILGRCNASAATPEEGSVSINTCGSWVPRPLLNLRPQVDPASCANAGFDWDGLAQRCTINDSAKCGELGGIWHPASGGSPSRCELGILKETMYRLRDRTFSGQDYTGYSIANLYRIDQLQEVNVGTREAPKYVLAHVLSTPCTPGSGAGGCLGSQDCTADGRCVISPDGVSFNTTHSEEKFCRAYPERASPFPKTENTKNNLSYENIKLCENEVEPEHARELSDSSNCECKYQKVEYGGETRYFPLLAGTAGSSVEIPDNLCVGFPAFNSTKLACETAGGTWQTKGAARTVIGLAGYCLEDDMAQNRSVLNGDQTTYPCLTWLPVDQLPSEQDIYARAVQASYTVGNPDSLAEGPYGRYYCLLGGESSFERIKEDIEFRALSTSDGELRALTYDMRSKNIYRYDIQRVVIRVNGKNGSNTSERDGEFSINPGTGRILKGSYNATFPAQHTDGDVEISDEAFYMFDMRFNPEEAWWAWGADNNFDGESGNDRGPNEANEHVMTNKIIPLLKNESSFPLMNNGNSAVSCEADGTWDDVGVEQYEGAFVLLNFDNETQKLLWLRLALCNTGGGSYPVEFDVNFHYHPHCDYIAKIDEALGARASAPDTEKLWSQCGSGDAGSSGSGGGNGIERCLLDGVASIYLSNKQPTPFASSLGQNDPPTALNSNPWFLNHNRLDSFALDVAGNVVPFAGWPWACADIEDAEGEGGIEDCAVQYLAPSGSDLTGEITPQTPPLPVSDEETLTVGTVTRGIARFEKLFAKSSGLGGLFGWSTTNKWYFLAGNTWDNRMGINTTGLIAGSGSSARAPQIRAAIGTAPSLTQGSATEPLAINGEYAVGSQVIGVNGFLVATARYFAFAADQHLPIRRMRIDWDDGYITGSADGLYKNAKAAAPGTTECKREDTTHGLGTSSRACQTEPYTVEHLYSCAGTDDPNWETGVACPSTDFKSLYGGCCVFNPKIQVVDNWGFCNGTCPGDVGLANDAANCIDVECDEVNPVIGGDNPWTPFAGNIVIAP</sequence>
<dbReference type="STRING" id="1802401.A3B21_04545"/>
<accession>A0A1F7UTW0</accession>
<dbReference type="EMBL" id="MGEJ01000003">
    <property type="protein sequence ID" value="OGL81689.1"/>
    <property type="molecule type" value="Genomic_DNA"/>
</dbReference>
<reference evidence="2 3" key="1">
    <citation type="journal article" date="2016" name="Nat. Commun.">
        <title>Thousands of microbial genomes shed light on interconnected biogeochemical processes in an aquifer system.</title>
        <authorList>
            <person name="Anantharaman K."/>
            <person name="Brown C.T."/>
            <person name="Hug L.A."/>
            <person name="Sharon I."/>
            <person name="Castelle C.J."/>
            <person name="Probst A.J."/>
            <person name="Thomas B.C."/>
            <person name="Singh A."/>
            <person name="Wilkins M.J."/>
            <person name="Karaoz U."/>
            <person name="Brodie E.L."/>
            <person name="Williams K.H."/>
            <person name="Hubbard S.S."/>
            <person name="Banfield J.F."/>
        </authorList>
    </citation>
    <scope>NUCLEOTIDE SEQUENCE [LARGE SCALE GENOMIC DNA]</scope>
</reference>
<gene>
    <name evidence="2" type="ORF">A3B21_04545</name>
</gene>
<comment type="caution">
    <text evidence="2">The sequence shown here is derived from an EMBL/GenBank/DDBJ whole genome shotgun (WGS) entry which is preliminary data.</text>
</comment>
<proteinExistence type="predicted"/>
<evidence type="ECO:0000256" key="1">
    <source>
        <dbReference type="SAM" id="MobiDB-lite"/>
    </source>
</evidence>